<sequence length="151" mass="16730">MAQPSPSEFLTFYRHIRLATRGGPSTSLLTRPRCITATPRIAPFSTTSTTSSPSSPQRSFSVATARHAARKDESGKRQNQRDDDAHPLDKDGYDVQSENAQKRKREHHAGTGGNATARRDELRSTERAKKEHPEAPDVVIGMQDERGQKGH</sequence>
<comment type="caution">
    <text evidence="2">The sequence shown here is derived from an EMBL/GenBank/DDBJ whole genome shotgun (WGS) entry which is preliminary data.</text>
</comment>
<gene>
    <name evidence="2" type="ORF">IWZ03DRAFT_389931</name>
</gene>
<evidence type="ECO:0000313" key="2">
    <source>
        <dbReference type="EMBL" id="KAK7509711.1"/>
    </source>
</evidence>
<organism evidence="2 3">
    <name type="scientific">Phyllosticta citriasiana</name>
    <dbReference type="NCBI Taxonomy" id="595635"/>
    <lineage>
        <taxon>Eukaryota</taxon>
        <taxon>Fungi</taxon>
        <taxon>Dikarya</taxon>
        <taxon>Ascomycota</taxon>
        <taxon>Pezizomycotina</taxon>
        <taxon>Dothideomycetes</taxon>
        <taxon>Dothideomycetes incertae sedis</taxon>
        <taxon>Botryosphaeriales</taxon>
        <taxon>Phyllostictaceae</taxon>
        <taxon>Phyllosticta</taxon>
    </lineage>
</organism>
<feature type="region of interest" description="Disordered" evidence="1">
    <location>
        <begin position="21"/>
        <end position="151"/>
    </location>
</feature>
<keyword evidence="3" id="KW-1185">Reference proteome</keyword>
<reference evidence="2 3" key="1">
    <citation type="submission" date="2024-04" db="EMBL/GenBank/DDBJ databases">
        <title>Phyllosticta paracitricarpa is synonymous to the EU quarantine fungus P. citricarpa based on phylogenomic analyses.</title>
        <authorList>
            <consortium name="Lawrence Berkeley National Laboratory"/>
            <person name="Van Ingen-Buijs V.A."/>
            <person name="Van Westerhoven A.C."/>
            <person name="Haridas S."/>
            <person name="Skiadas P."/>
            <person name="Martin F."/>
            <person name="Groenewald J.Z."/>
            <person name="Crous P.W."/>
            <person name="Seidl M.F."/>
        </authorList>
    </citation>
    <scope>NUCLEOTIDE SEQUENCE [LARGE SCALE GENOMIC DNA]</scope>
    <source>
        <strain evidence="2 3">CBS 123371</strain>
    </source>
</reference>
<dbReference type="Proteomes" id="UP001363622">
    <property type="component" value="Unassembled WGS sequence"/>
</dbReference>
<feature type="compositionally biased region" description="Basic and acidic residues" evidence="1">
    <location>
        <begin position="117"/>
        <end position="135"/>
    </location>
</feature>
<dbReference type="EMBL" id="JBBPHU010000016">
    <property type="protein sequence ID" value="KAK7509711.1"/>
    <property type="molecule type" value="Genomic_DNA"/>
</dbReference>
<accession>A0ABR1K855</accession>
<evidence type="ECO:0000256" key="1">
    <source>
        <dbReference type="SAM" id="MobiDB-lite"/>
    </source>
</evidence>
<proteinExistence type="predicted"/>
<feature type="compositionally biased region" description="Low complexity" evidence="1">
    <location>
        <begin position="45"/>
        <end position="56"/>
    </location>
</feature>
<protein>
    <submittedName>
        <fullName evidence="2">Uncharacterized protein</fullName>
    </submittedName>
</protein>
<name>A0ABR1K855_9PEZI</name>
<feature type="compositionally biased region" description="Basic and acidic residues" evidence="1">
    <location>
        <begin position="70"/>
        <end position="93"/>
    </location>
</feature>
<evidence type="ECO:0000313" key="3">
    <source>
        <dbReference type="Proteomes" id="UP001363622"/>
    </source>
</evidence>